<keyword evidence="3" id="KW-1185">Reference proteome</keyword>
<sequence>MANARRRSPWLTSSSATASVCVLLHTAACTPEGGRCEVVETKTLADDEASPQGMSALDVLALAQPHEAAFQWDLTADGDNPTNADPQVATSVSVTVERGPGDVRYVVTEQRGDTEEDAGCGPSLYVPIRLRIVTGDGALDDTFTGDLVYGAEKPGIAWITAAFAFDDLAGTLRPSVSGSAGEVHVEFGAEPRGWIAVRDETQGANAVTEAWAMAGHWGDVPPLE</sequence>
<dbReference type="EMBL" id="FOMX01000049">
    <property type="protein sequence ID" value="SFF33996.1"/>
    <property type="molecule type" value="Genomic_DNA"/>
</dbReference>
<evidence type="ECO:0000313" key="2">
    <source>
        <dbReference type="EMBL" id="SFF33996.1"/>
    </source>
</evidence>
<feature type="chain" id="PRO_5011441270" description="PKD domain-containing protein" evidence="1">
    <location>
        <begin position="19"/>
        <end position="224"/>
    </location>
</feature>
<dbReference type="Proteomes" id="UP000199400">
    <property type="component" value="Unassembled WGS sequence"/>
</dbReference>
<evidence type="ECO:0000256" key="1">
    <source>
        <dbReference type="SAM" id="SignalP"/>
    </source>
</evidence>
<dbReference type="STRING" id="54.SAMN02745121_08250"/>
<dbReference type="RefSeq" id="WP_143141394.1">
    <property type="nucleotide sequence ID" value="NZ_FOMX01000049.1"/>
</dbReference>
<reference evidence="3" key="1">
    <citation type="submission" date="2016-10" db="EMBL/GenBank/DDBJ databases">
        <authorList>
            <person name="Varghese N."/>
            <person name="Submissions S."/>
        </authorList>
    </citation>
    <scope>NUCLEOTIDE SEQUENCE [LARGE SCALE GENOMIC DNA]</scope>
    <source>
        <strain evidence="3">ATCC 25963</strain>
    </source>
</reference>
<accession>A0A1I2HZH0</accession>
<gene>
    <name evidence="2" type="ORF">SAMN02745121_08250</name>
</gene>
<organism evidence="2 3">
    <name type="scientific">Nannocystis exedens</name>
    <dbReference type="NCBI Taxonomy" id="54"/>
    <lineage>
        <taxon>Bacteria</taxon>
        <taxon>Pseudomonadati</taxon>
        <taxon>Myxococcota</taxon>
        <taxon>Polyangia</taxon>
        <taxon>Nannocystales</taxon>
        <taxon>Nannocystaceae</taxon>
        <taxon>Nannocystis</taxon>
    </lineage>
</organism>
<evidence type="ECO:0008006" key="4">
    <source>
        <dbReference type="Google" id="ProtNLM"/>
    </source>
</evidence>
<protein>
    <recommendedName>
        <fullName evidence="4">PKD domain-containing protein</fullName>
    </recommendedName>
</protein>
<proteinExistence type="predicted"/>
<name>A0A1I2HZH0_9BACT</name>
<dbReference type="AlphaFoldDB" id="A0A1I2HZH0"/>
<keyword evidence="1" id="KW-0732">Signal</keyword>
<feature type="signal peptide" evidence="1">
    <location>
        <begin position="1"/>
        <end position="18"/>
    </location>
</feature>
<evidence type="ECO:0000313" key="3">
    <source>
        <dbReference type="Proteomes" id="UP000199400"/>
    </source>
</evidence>